<name>A0A1G8Z842_9RHOB</name>
<organism evidence="7 8">
    <name type="scientific">Aliiruegeria lutimaris</name>
    <dbReference type="NCBI Taxonomy" id="571298"/>
    <lineage>
        <taxon>Bacteria</taxon>
        <taxon>Pseudomonadati</taxon>
        <taxon>Pseudomonadota</taxon>
        <taxon>Alphaproteobacteria</taxon>
        <taxon>Rhodobacterales</taxon>
        <taxon>Roseobacteraceae</taxon>
        <taxon>Aliiruegeria</taxon>
    </lineage>
</organism>
<dbReference type="Proteomes" id="UP000199382">
    <property type="component" value="Unassembled WGS sequence"/>
</dbReference>
<dbReference type="PROSITE" id="PS00895">
    <property type="entry name" value="3_HYDROXYISOBUT_DH"/>
    <property type="match status" value="1"/>
</dbReference>
<keyword evidence="8" id="KW-1185">Reference proteome</keyword>
<dbReference type="OrthoDB" id="9812907at2"/>
<proteinExistence type="inferred from homology"/>
<dbReference type="SUPFAM" id="SSF51735">
    <property type="entry name" value="NAD(P)-binding Rossmann-fold domains"/>
    <property type="match status" value="1"/>
</dbReference>
<evidence type="ECO:0000259" key="5">
    <source>
        <dbReference type="Pfam" id="PF03446"/>
    </source>
</evidence>
<reference evidence="7 8" key="1">
    <citation type="submission" date="2016-10" db="EMBL/GenBank/DDBJ databases">
        <authorList>
            <person name="de Groot N.N."/>
        </authorList>
    </citation>
    <scope>NUCLEOTIDE SEQUENCE [LARGE SCALE GENOMIC DNA]</scope>
    <source>
        <strain evidence="7 8">DSM 25294</strain>
    </source>
</reference>
<accession>A0A1G8Z842</accession>
<evidence type="ECO:0000256" key="2">
    <source>
        <dbReference type="ARBA" id="ARBA00023002"/>
    </source>
</evidence>
<dbReference type="AlphaFoldDB" id="A0A1G8Z842"/>
<dbReference type="Gene3D" id="3.40.50.720">
    <property type="entry name" value="NAD(P)-binding Rossmann-like Domain"/>
    <property type="match status" value="1"/>
</dbReference>
<dbReference type="GO" id="GO:0046487">
    <property type="term" value="P:glyoxylate metabolic process"/>
    <property type="evidence" value="ECO:0007669"/>
    <property type="project" value="InterPro"/>
</dbReference>
<dbReference type="InterPro" id="IPR015815">
    <property type="entry name" value="HIBADH-related"/>
</dbReference>
<comment type="similarity">
    <text evidence="1">Belongs to the HIBADH-related family.</text>
</comment>
<protein>
    <submittedName>
        <fullName evidence="7">2-hydroxy-3-oxopropionate reductase</fullName>
    </submittedName>
</protein>
<evidence type="ECO:0000256" key="1">
    <source>
        <dbReference type="ARBA" id="ARBA00009080"/>
    </source>
</evidence>
<dbReference type="PANTHER" id="PTHR43060:SF15">
    <property type="entry name" value="3-HYDROXYISOBUTYRATE DEHYDROGENASE-LIKE 1, MITOCHONDRIAL-RELATED"/>
    <property type="match status" value="1"/>
</dbReference>
<dbReference type="SUPFAM" id="SSF48179">
    <property type="entry name" value="6-phosphogluconate dehydrogenase C-terminal domain-like"/>
    <property type="match status" value="1"/>
</dbReference>
<dbReference type="InterPro" id="IPR029154">
    <property type="entry name" value="HIBADH-like_NADP-bd"/>
</dbReference>
<dbReference type="GO" id="GO:0050661">
    <property type="term" value="F:NADP binding"/>
    <property type="evidence" value="ECO:0007669"/>
    <property type="project" value="InterPro"/>
</dbReference>
<dbReference type="STRING" id="571298.SAMN04488026_103138"/>
<feature type="active site" evidence="4">
    <location>
        <position position="170"/>
    </location>
</feature>
<dbReference type="InterPro" id="IPR008927">
    <property type="entry name" value="6-PGluconate_DH-like_C_sf"/>
</dbReference>
<feature type="domain" description="6-phosphogluconate dehydrogenase NADP-binding" evidence="5">
    <location>
        <begin position="3"/>
        <end position="161"/>
    </location>
</feature>
<dbReference type="InterPro" id="IPR006115">
    <property type="entry name" value="6PGDH_NADP-bd"/>
</dbReference>
<dbReference type="PIRSF" id="PIRSF000103">
    <property type="entry name" value="HIBADH"/>
    <property type="match status" value="1"/>
</dbReference>
<feature type="domain" description="3-hydroxyisobutyrate dehydrogenase-like NAD-binding" evidence="6">
    <location>
        <begin position="164"/>
        <end position="284"/>
    </location>
</feature>
<dbReference type="GO" id="GO:0051287">
    <property type="term" value="F:NAD binding"/>
    <property type="evidence" value="ECO:0007669"/>
    <property type="project" value="InterPro"/>
</dbReference>
<dbReference type="Gene3D" id="1.10.1040.10">
    <property type="entry name" value="N-(1-d-carboxylethyl)-l-norvaline Dehydrogenase, domain 2"/>
    <property type="match status" value="1"/>
</dbReference>
<dbReference type="EMBL" id="FNEK01000031">
    <property type="protein sequence ID" value="SDK11231.1"/>
    <property type="molecule type" value="Genomic_DNA"/>
</dbReference>
<keyword evidence="2" id="KW-0560">Oxidoreductase</keyword>
<evidence type="ECO:0000313" key="8">
    <source>
        <dbReference type="Proteomes" id="UP000199382"/>
    </source>
</evidence>
<evidence type="ECO:0000259" key="6">
    <source>
        <dbReference type="Pfam" id="PF14833"/>
    </source>
</evidence>
<dbReference type="NCBIfam" id="TIGR01505">
    <property type="entry name" value="tartro_sem_red"/>
    <property type="match status" value="1"/>
</dbReference>
<keyword evidence="3" id="KW-0520">NAD</keyword>
<sequence>MSKLGFIGLGIMGGPMALNLQKGGYEIFACDLKKVPDALIEGGAVVCATAREVAEKADIIFTMLPNTPDVGKVLFSENGVAEGLTPGKIVIDHSSIAPKETREYAAKINELGCEYIDAPVSGGDVGAQAGTLAIMCGGNQDAFDRAKPMLDCMGQNVTLVGANGIGQMTKICNQIIVGNTIEAVAEALLLAARAGADPRKVHAALAGGWADSLVFQNHGKRMIERNFEPGGRIELHRKDLNLALAEGYALGVPLPNTATTHALWNACVGAGGIAWDHSAIIKALEAMSGFEIGDEA</sequence>
<evidence type="ECO:0000256" key="4">
    <source>
        <dbReference type="PIRSR" id="PIRSR000103-1"/>
    </source>
</evidence>
<dbReference type="InterPro" id="IPR006398">
    <property type="entry name" value="Tartro_sem_red"/>
</dbReference>
<gene>
    <name evidence="7" type="ORF">SAMN04488026_103138</name>
</gene>
<dbReference type="GO" id="GO:0008679">
    <property type="term" value="F:2-hydroxy-3-oxopropionate reductase activity"/>
    <property type="evidence" value="ECO:0007669"/>
    <property type="project" value="InterPro"/>
</dbReference>
<dbReference type="Pfam" id="PF14833">
    <property type="entry name" value="NAD_binding_11"/>
    <property type="match status" value="1"/>
</dbReference>
<dbReference type="PANTHER" id="PTHR43060">
    <property type="entry name" value="3-HYDROXYISOBUTYRATE DEHYDROGENASE-LIKE 1, MITOCHONDRIAL-RELATED"/>
    <property type="match status" value="1"/>
</dbReference>
<dbReference type="InterPro" id="IPR013328">
    <property type="entry name" value="6PGD_dom2"/>
</dbReference>
<dbReference type="InterPro" id="IPR002204">
    <property type="entry name" value="3-OH-isobutyrate_DH-rel_CS"/>
</dbReference>
<evidence type="ECO:0000256" key="3">
    <source>
        <dbReference type="ARBA" id="ARBA00023027"/>
    </source>
</evidence>
<evidence type="ECO:0000313" key="7">
    <source>
        <dbReference type="EMBL" id="SDK11231.1"/>
    </source>
</evidence>
<dbReference type="InterPro" id="IPR036291">
    <property type="entry name" value="NAD(P)-bd_dom_sf"/>
</dbReference>
<dbReference type="Pfam" id="PF03446">
    <property type="entry name" value="NAD_binding_2"/>
    <property type="match status" value="1"/>
</dbReference>
<dbReference type="GO" id="GO:0016054">
    <property type="term" value="P:organic acid catabolic process"/>
    <property type="evidence" value="ECO:0007669"/>
    <property type="project" value="UniProtKB-ARBA"/>
</dbReference>